<proteinExistence type="predicted"/>
<evidence type="ECO:0000313" key="4">
    <source>
        <dbReference type="Proteomes" id="UP000291591"/>
    </source>
</evidence>
<dbReference type="EMBL" id="SHKL01000001">
    <property type="protein sequence ID" value="RZT84563.1"/>
    <property type="molecule type" value="Genomic_DNA"/>
</dbReference>
<feature type="region of interest" description="Disordered" evidence="1">
    <location>
        <begin position="1"/>
        <end position="35"/>
    </location>
</feature>
<evidence type="ECO:0000256" key="1">
    <source>
        <dbReference type="SAM" id="MobiDB-lite"/>
    </source>
</evidence>
<dbReference type="AlphaFoldDB" id="A0A4Q7UWL4"/>
<organism evidence="3 4">
    <name type="scientific">Pseudonocardia sediminis</name>
    <dbReference type="NCBI Taxonomy" id="1397368"/>
    <lineage>
        <taxon>Bacteria</taxon>
        <taxon>Bacillati</taxon>
        <taxon>Actinomycetota</taxon>
        <taxon>Actinomycetes</taxon>
        <taxon>Pseudonocardiales</taxon>
        <taxon>Pseudonocardiaceae</taxon>
        <taxon>Pseudonocardia</taxon>
    </lineage>
</organism>
<dbReference type="InterPro" id="IPR038186">
    <property type="entry name" value="CHAD_dom_sf"/>
</dbReference>
<gene>
    <name evidence="3" type="ORF">EV383_1410</name>
</gene>
<dbReference type="Proteomes" id="UP000291591">
    <property type="component" value="Unassembled WGS sequence"/>
</dbReference>
<feature type="domain" description="CHAD" evidence="2">
    <location>
        <begin position="232"/>
        <end position="517"/>
    </location>
</feature>
<dbReference type="SUPFAM" id="SSF55154">
    <property type="entry name" value="CYTH-like phosphatases"/>
    <property type="match status" value="1"/>
</dbReference>
<sequence length="525" mass="56890">MTDSVHTGDITGRGHEARAPDTYRGPAHTGAPRLSDIDGVETVEVADDHDVIEQERYDTPDLRLSAAGITLAVHRLPGSAHWQLTLPDGGPEEQLRLPLAAPDVEGVDPDAVPEQIDVLIRGVRGDEPVAPVGRIRTVRTTSRLRDLSGQEIVTLTRDEVQVSTLGTSTSVENWSEAEVTRGNATGAALLSQLDTRLRETGLTAAPHGAEEALERMLAALAPDTPKRWIGKKGTAGTVLLDYIGSQADRLAARELSLREDEPDAVHQMRVASRRIRSALRTYSGVLEGPRVEHVVEELKWLGRALAGDRDIEVIKERIESHLDELPPELVLGPVRAQVTRHFARQQAESRAAVLGTVDGPRYRALQGALARLLIDPPLSSAARKPAAKVMPAMVATVAAKLGKRMDAAVDGAEGTDHDEALHGARRTGKQLRYATEVVRPVVGKDAKTFAKGLEELQDALGAHQDAVVARETLRELGAQAGAENQNGFTFGLLYGQDVERAKAVQSAVPDVWARVNDKKQRRWMK</sequence>
<evidence type="ECO:0000259" key="2">
    <source>
        <dbReference type="PROSITE" id="PS51708"/>
    </source>
</evidence>
<dbReference type="SMART" id="SM00880">
    <property type="entry name" value="CHAD"/>
    <property type="match status" value="1"/>
</dbReference>
<dbReference type="Gene3D" id="2.40.320.10">
    <property type="entry name" value="Hypothetical Protein Pfu-838710-001"/>
    <property type="match status" value="1"/>
</dbReference>
<comment type="caution">
    <text evidence="3">The sequence shown here is derived from an EMBL/GenBank/DDBJ whole genome shotgun (WGS) entry which is preliminary data.</text>
</comment>
<dbReference type="PROSITE" id="PS51708">
    <property type="entry name" value="CHAD"/>
    <property type="match status" value="1"/>
</dbReference>
<dbReference type="Gene3D" id="1.40.20.10">
    <property type="entry name" value="CHAD domain"/>
    <property type="match status" value="1"/>
</dbReference>
<feature type="compositionally biased region" description="Basic and acidic residues" evidence="1">
    <location>
        <begin position="12"/>
        <end position="21"/>
    </location>
</feature>
<keyword evidence="4" id="KW-1185">Reference proteome</keyword>
<accession>A0A4Q7UWL4</accession>
<dbReference type="InterPro" id="IPR007899">
    <property type="entry name" value="CHAD_dom"/>
</dbReference>
<dbReference type="Pfam" id="PF05235">
    <property type="entry name" value="CHAD"/>
    <property type="match status" value="1"/>
</dbReference>
<name>A0A4Q7UWL4_PSEST</name>
<protein>
    <submittedName>
        <fullName evidence="3">CHAD domain-containing protein</fullName>
    </submittedName>
</protein>
<dbReference type="PANTHER" id="PTHR39339">
    <property type="entry name" value="SLR1444 PROTEIN"/>
    <property type="match status" value="1"/>
</dbReference>
<reference evidence="3 4" key="1">
    <citation type="submission" date="2019-02" db="EMBL/GenBank/DDBJ databases">
        <title>Sequencing the genomes of 1000 actinobacteria strains.</title>
        <authorList>
            <person name="Klenk H.-P."/>
        </authorList>
    </citation>
    <scope>NUCLEOTIDE SEQUENCE [LARGE SCALE GENOMIC DNA]</scope>
    <source>
        <strain evidence="3 4">DSM 45779</strain>
    </source>
</reference>
<evidence type="ECO:0000313" key="3">
    <source>
        <dbReference type="EMBL" id="RZT84563.1"/>
    </source>
</evidence>
<dbReference type="PANTHER" id="PTHR39339:SF1">
    <property type="entry name" value="CHAD DOMAIN-CONTAINING PROTEIN"/>
    <property type="match status" value="1"/>
</dbReference>
<dbReference type="InterPro" id="IPR033469">
    <property type="entry name" value="CYTH-like_dom_sf"/>
</dbReference>